<evidence type="ECO:0000313" key="1">
    <source>
        <dbReference type="EMBL" id="AQK41096.1"/>
    </source>
</evidence>
<reference evidence="1" key="1">
    <citation type="submission" date="2015-12" db="EMBL/GenBank/DDBJ databases">
        <title>Update maize B73 reference genome by single molecule sequencing technologies.</title>
        <authorList>
            <consortium name="Maize Genome Sequencing Project"/>
            <person name="Ware D."/>
        </authorList>
    </citation>
    <scope>NUCLEOTIDE SEQUENCE</scope>
    <source>
        <tissue evidence="1">Seedling</tissue>
    </source>
</reference>
<protein>
    <submittedName>
        <fullName evidence="1">Xyloglucan endo-transglycosylase/hydrolase1</fullName>
    </submittedName>
</protein>
<dbReference type="ExpressionAtlas" id="A0A1D6IZ01">
    <property type="expression patterns" value="baseline and differential"/>
</dbReference>
<name>A0A1D6IZ01_MAIZE</name>
<organism evidence="1">
    <name type="scientific">Zea mays</name>
    <name type="common">Maize</name>
    <dbReference type="NCBI Taxonomy" id="4577"/>
    <lineage>
        <taxon>Eukaryota</taxon>
        <taxon>Viridiplantae</taxon>
        <taxon>Streptophyta</taxon>
        <taxon>Embryophyta</taxon>
        <taxon>Tracheophyta</taxon>
        <taxon>Spermatophyta</taxon>
        <taxon>Magnoliopsida</taxon>
        <taxon>Liliopsida</taxon>
        <taxon>Poales</taxon>
        <taxon>Poaceae</taxon>
        <taxon>PACMAD clade</taxon>
        <taxon>Panicoideae</taxon>
        <taxon>Andropogonodae</taxon>
        <taxon>Andropogoneae</taxon>
        <taxon>Tripsacinae</taxon>
        <taxon>Zea</taxon>
    </lineage>
</organism>
<dbReference type="EMBL" id="CM000786">
    <property type="protein sequence ID" value="AQK41096.1"/>
    <property type="molecule type" value="Genomic_DNA"/>
</dbReference>
<dbReference type="AlphaFoldDB" id="A0A1D6IZ01"/>
<sequence>MARRSLALLLASSLALMAAAVASADSWLYDKFNTDGTVRTQYDASGQEVAMLSLDRSSGAGFNSKEQAARRRRVGHHPVGREQLHALQLLRRRLAVPPGPPARVQPQLS</sequence>
<keyword evidence="1" id="KW-0378">Hydrolase</keyword>
<gene>
    <name evidence="1" type="ORF">ZEAMMB73_Zm00001d024386</name>
</gene>
<dbReference type="GO" id="GO:0016787">
    <property type="term" value="F:hydrolase activity"/>
    <property type="evidence" value="ECO:0007669"/>
    <property type="project" value="UniProtKB-KW"/>
</dbReference>
<accession>A0A1D6IZ01</accession>
<proteinExistence type="predicted"/>